<reference evidence="1" key="1">
    <citation type="journal article" date="2015" name="Proc. Natl. Acad. Sci. U.S.A.">
        <title>Networks of energetic and metabolic interactions define dynamics in microbial communities.</title>
        <authorList>
            <person name="Embree M."/>
            <person name="Liu J.K."/>
            <person name="Al-Bassam M.M."/>
            <person name="Zengler K."/>
        </authorList>
    </citation>
    <scope>NUCLEOTIDE SEQUENCE</scope>
</reference>
<sequence length="48" mass="5363">MGKFFWDLPEIHPAEEIRGRAIAFRNGCSAGQEFLISMRIAVNKARAG</sequence>
<protein>
    <submittedName>
        <fullName evidence="1">Uncharacterized protein</fullName>
    </submittedName>
</protein>
<proteinExistence type="predicted"/>
<dbReference type="AlphaFoldDB" id="A0A0W8FIF8"/>
<organism evidence="1">
    <name type="scientific">hydrocarbon metagenome</name>
    <dbReference type="NCBI Taxonomy" id="938273"/>
    <lineage>
        <taxon>unclassified sequences</taxon>
        <taxon>metagenomes</taxon>
        <taxon>ecological metagenomes</taxon>
    </lineage>
</organism>
<comment type="caution">
    <text evidence="1">The sequence shown here is derived from an EMBL/GenBank/DDBJ whole genome shotgun (WGS) entry which is preliminary data.</text>
</comment>
<dbReference type="EMBL" id="LNQE01001158">
    <property type="protein sequence ID" value="KUG20666.1"/>
    <property type="molecule type" value="Genomic_DNA"/>
</dbReference>
<gene>
    <name evidence="1" type="ORF">ASZ90_009588</name>
</gene>
<accession>A0A0W8FIF8</accession>
<name>A0A0W8FIF8_9ZZZZ</name>
<evidence type="ECO:0000313" key="1">
    <source>
        <dbReference type="EMBL" id="KUG20666.1"/>
    </source>
</evidence>